<dbReference type="OrthoDB" id="9781639at2"/>
<feature type="domain" description="ABC transporter substrate-binding protein PnrA-like" evidence="3">
    <location>
        <begin position="26"/>
        <end position="299"/>
    </location>
</feature>
<dbReference type="InterPro" id="IPR052910">
    <property type="entry name" value="ABC-Purine-Binding"/>
</dbReference>
<dbReference type="PANTHER" id="PTHR43208">
    <property type="entry name" value="ABC TRANSPORTER SUBSTRATE-BINDING PROTEIN"/>
    <property type="match status" value="1"/>
</dbReference>
<evidence type="ECO:0000256" key="1">
    <source>
        <dbReference type="ARBA" id="ARBA00022729"/>
    </source>
</evidence>
<dbReference type="EMBL" id="SLVM01000006">
    <property type="protein sequence ID" value="TCM85766.1"/>
    <property type="molecule type" value="Genomic_DNA"/>
</dbReference>
<feature type="signal peptide" evidence="2">
    <location>
        <begin position="1"/>
        <end position="22"/>
    </location>
</feature>
<evidence type="ECO:0000313" key="4">
    <source>
        <dbReference type="EMBL" id="TCM85766.1"/>
    </source>
</evidence>
<organism evidence="4 5">
    <name type="scientific">Rhodovulum steppense</name>
    <dbReference type="NCBI Taxonomy" id="540251"/>
    <lineage>
        <taxon>Bacteria</taxon>
        <taxon>Pseudomonadati</taxon>
        <taxon>Pseudomonadota</taxon>
        <taxon>Alphaproteobacteria</taxon>
        <taxon>Rhodobacterales</taxon>
        <taxon>Paracoccaceae</taxon>
        <taxon>Rhodovulum</taxon>
    </lineage>
</organism>
<protein>
    <submittedName>
        <fullName evidence="4">Nucleoside-binding protein</fullName>
    </submittedName>
</protein>
<dbReference type="GO" id="GO:0005886">
    <property type="term" value="C:plasma membrane"/>
    <property type="evidence" value="ECO:0007669"/>
    <property type="project" value="InterPro"/>
</dbReference>
<keyword evidence="1 2" id="KW-0732">Signal</keyword>
<reference evidence="4 5" key="1">
    <citation type="submission" date="2019-03" db="EMBL/GenBank/DDBJ databases">
        <title>Genomic Encyclopedia of Type Strains, Phase IV (KMG-IV): sequencing the most valuable type-strain genomes for metagenomic binning, comparative biology and taxonomic classification.</title>
        <authorList>
            <person name="Goeker M."/>
        </authorList>
    </citation>
    <scope>NUCLEOTIDE SEQUENCE [LARGE SCALE GENOMIC DNA]</scope>
    <source>
        <strain evidence="4 5">DSM 21153</strain>
    </source>
</reference>
<sequence>MNRRTLLASAAFALGLAGAAAAQDPVKVGFVYVGPIGDGGWTYEHDKGRLAVEAHFGDAVETVYQESVPEGADAERVMTQMALSGADLIFATSFGFMDPVINVAQKFPDVKFEHATGYKRADNVSTYSARFYEGRAVQGLIAGHMTESNIIGYIASYPIPEVVRGINSAFIHARQVNPDVQFKVIWAYTWFDPAKEADAATALIEQGADVILQHTDSTAPQAAAERAGNVYTFGQASDMIEYAPKPRISSIIDNWAPYYIERVQAVIDGTWESEDTWDGIAPGMVGIGEITDAVPAEVKAEAEALIAAMASGEYHPFTGPLNRQDGTPWLAEGEVADDGTLLGMNFYVEGLTGAVPQ</sequence>
<accession>A0A4R1YXN6</accession>
<name>A0A4R1YXN6_9RHOB</name>
<dbReference type="Gene3D" id="3.40.50.2300">
    <property type="match status" value="2"/>
</dbReference>
<dbReference type="Proteomes" id="UP000295277">
    <property type="component" value="Unassembled WGS sequence"/>
</dbReference>
<evidence type="ECO:0000313" key="5">
    <source>
        <dbReference type="Proteomes" id="UP000295277"/>
    </source>
</evidence>
<dbReference type="Pfam" id="PF02608">
    <property type="entry name" value="Bmp"/>
    <property type="match status" value="1"/>
</dbReference>
<dbReference type="AlphaFoldDB" id="A0A4R1YXN6"/>
<dbReference type="RefSeq" id="WP_132694045.1">
    <property type="nucleotide sequence ID" value="NZ_SLVM01000006.1"/>
</dbReference>
<dbReference type="InterPro" id="IPR003760">
    <property type="entry name" value="PnrA-like"/>
</dbReference>
<feature type="chain" id="PRO_5020437156" evidence="2">
    <location>
        <begin position="23"/>
        <end position="357"/>
    </location>
</feature>
<proteinExistence type="predicted"/>
<dbReference type="PANTHER" id="PTHR43208:SF1">
    <property type="entry name" value="ABC TRANSPORTER SUBSTRATE-BINDING PROTEIN"/>
    <property type="match status" value="1"/>
</dbReference>
<comment type="caution">
    <text evidence="4">The sequence shown here is derived from an EMBL/GenBank/DDBJ whole genome shotgun (WGS) entry which is preliminary data.</text>
</comment>
<evidence type="ECO:0000259" key="3">
    <source>
        <dbReference type="Pfam" id="PF02608"/>
    </source>
</evidence>
<dbReference type="CDD" id="cd19963">
    <property type="entry name" value="PBP1_BMP-like"/>
    <property type="match status" value="1"/>
</dbReference>
<evidence type="ECO:0000256" key="2">
    <source>
        <dbReference type="SAM" id="SignalP"/>
    </source>
</evidence>
<gene>
    <name evidence="4" type="ORF">EV216_10666</name>
</gene>
<keyword evidence="5" id="KW-1185">Reference proteome</keyword>